<keyword evidence="2" id="KW-1277">Toxin-antitoxin system</keyword>
<dbReference type="PANTHER" id="PTHR36582:SF2">
    <property type="entry name" value="ANTITOXIN PARD"/>
    <property type="match status" value="1"/>
</dbReference>
<dbReference type="RefSeq" id="WP_084353059.1">
    <property type="nucleotide sequence ID" value="NZ_FWYD01000007.1"/>
</dbReference>
<dbReference type="Pfam" id="PF03693">
    <property type="entry name" value="ParD_antitoxin"/>
    <property type="match status" value="1"/>
</dbReference>
<dbReference type="AlphaFoldDB" id="A0A1W2CAE6"/>
<evidence type="ECO:0000313" key="3">
    <source>
        <dbReference type="EMBL" id="SMC82163.1"/>
    </source>
</evidence>
<protein>
    <submittedName>
        <fullName evidence="3">Antitoxin ParD1/3/4</fullName>
    </submittedName>
</protein>
<dbReference type="STRING" id="1387277.SAMN06295998_10711"/>
<dbReference type="Gene3D" id="6.10.10.120">
    <property type="entry name" value="Antitoxin ParD1-like"/>
    <property type="match status" value="1"/>
</dbReference>
<accession>A0A1W2CAE6</accession>
<dbReference type="CDD" id="cd22231">
    <property type="entry name" value="RHH_NikR_HicB-like"/>
    <property type="match status" value="1"/>
</dbReference>
<dbReference type="Proteomes" id="UP000192330">
    <property type="component" value="Unassembled WGS sequence"/>
</dbReference>
<dbReference type="SUPFAM" id="SSF47598">
    <property type="entry name" value="Ribbon-helix-helix"/>
    <property type="match status" value="1"/>
</dbReference>
<dbReference type="InterPro" id="IPR022789">
    <property type="entry name" value="ParD"/>
</dbReference>
<name>A0A1W2CAE6_9RHOB</name>
<evidence type="ECO:0000256" key="1">
    <source>
        <dbReference type="ARBA" id="ARBA00008580"/>
    </source>
</evidence>
<dbReference type="NCBIfam" id="TIGR02606">
    <property type="entry name" value="antidote_CC2985"/>
    <property type="match status" value="1"/>
</dbReference>
<dbReference type="InterPro" id="IPR038296">
    <property type="entry name" value="ParD_sf"/>
</dbReference>
<dbReference type="PANTHER" id="PTHR36582">
    <property type="entry name" value="ANTITOXIN PARD"/>
    <property type="match status" value="1"/>
</dbReference>
<dbReference type="GO" id="GO:0006355">
    <property type="term" value="P:regulation of DNA-templated transcription"/>
    <property type="evidence" value="ECO:0007669"/>
    <property type="project" value="InterPro"/>
</dbReference>
<dbReference type="InterPro" id="IPR010985">
    <property type="entry name" value="Ribbon_hlx_hlx"/>
</dbReference>
<evidence type="ECO:0000313" key="4">
    <source>
        <dbReference type="Proteomes" id="UP000192330"/>
    </source>
</evidence>
<gene>
    <name evidence="3" type="ORF">SAMN06295998_10711</name>
</gene>
<dbReference type="EMBL" id="FWYD01000007">
    <property type="protein sequence ID" value="SMC82163.1"/>
    <property type="molecule type" value="Genomic_DNA"/>
</dbReference>
<evidence type="ECO:0000256" key="2">
    <source>
        <dbReference type="ARBA" id="ARBA00022649"/>
    </source>
</evidence>
<organism evidence="3 4">
    <name type="scientific">Primorskyibacter flagellatus</name>
    <dbReference type="NCBI Taxonomy" id="1387277"/>
    <lineage>
        <taxon>Bacteria</taxon>
        <taxon>Pseudomonadati</taxon>
        <taxon>Pseudomonadota</taxon>
        <taxon>Alphaproteobacteria</taxon>
        <taxon>Rhodobacterales</taxon>
        <taxon>Roseobacteraceae</taxon>
        <taxon>Primorskyibacter</taxon>
    </lineage>
</organism>
<proteinExistence type="inferred from homology"/>
<sequence>MPNIHLTEPMQKYVQSQIESGAYANLSEVVRAGVRLLMEKDGARQFYALKADLEKAATLAENGDFSEFDAQAFEPGAFDR</sequence>
<dbReference type="OrthoDB" id="9815501at2"/>
<keyword evidence="4" id="KW-1185">Reference proteome</keyword>
<reference evidence="3 4" key="1">
    <citation type="submission" date="2017-04" db="EMBL/GenBank/DDBJ databases">
        <authorList>
            <person name="Afonso C.L."/>
            <person name="Miller P.J."/>
            <person name="Scott M.A."/>
            <person name="Spackman E."/>
            <person name="Goraichik I."/>
            <person name="Dimitrov K.M."/>
            <person name="Suarez D.L."/>
            <person name="Swayne D.E."/>
        </authorList>
    </citation>
    <scope>NUCLEOTIDE SEQUENCE [LARGE SCALE GENOMIC DNA]</scope>
    <source>
        <strain evidence="3 4">CGMCC 1.12644</strain>
    </source>
</reference>
<comment type="similarity">
    <text evidence="1">Belongs to the ParD antitoxin family.</text>
</comment>